<sequence length="315" mass="34040">MKGALLADDGVLLPDGESPAPWPARRVVIGGAMLHVRDTPATAPDAEPAVYVHGLGGSSQNFTDVAGLLADRFDAQAVDLPGFGYSDPSPRYSIASFAATVIGYLEHAGRGPVHLVGNSLGGSIAVRVAALRPDLIRTLTLISPAMPFLDPRRTAHGPYLPILALPRAERIFAWGMSRLTVEEMADQVLEACFGDIRKATEQRRAEALEEIRLRYTVSHYPRAYLGTLRGLVSSFLRAYLPGRNSQWRLAAEITAPTLVIGGLHDRLVDPRVNAQVARAIPDSRLLMLPGVGHVAQMEVPRLVARAIVGMLDEKR</sequence>
<dbReference type="InterPro" id="IPR000073">
    <property type="entry name" value="AB_hydrolase_1"/>
</dbReference>
<feature type="domain" description="AB hydrolase-1" evidence="1">
    <location>
        <begin position="50"/>
        <end position="298"/>
    </location>
</feature>
<dbReference type="Proteomes" id="UP001596548">
    <property type="component" value="Unassembled WGS sequence"/>
</dbReference>
<evidence type="ECO:0000259" key="1">
    <source>
        <dbReference type="Pfam" id="PF00561"/>
    </source>
</evidence>
<keyword evidence="3" id="KW-1185">Reference proteome</keyword>
<dbReference type="RefSeq" id="WP_378965123.1">
    <property type="nucleotide sequence ID" value="NZ_JBHTBJ010000003.1"/>
</dbReference>
<dbReference type="SUPFAM" id="SSF53474">
    <property type="entry name" value="alpha/beta-Hydrolases"/>
    <property type="match status" value="1"/>
</dbReference>
<dbReference type="EMBL" id="JBHTBJ010000003">
    <property type="protein sequence ID" value="MFC7273552.1"/>
    <property type="molecule type" value="Genomic_DNA"/>
</dbReference>
<evidence type="ECO:0000313" key="3">
    <source>
        <dbReference type="Proteomes" id="UP001596548"/>
    </source>
</evidence>
<dbReference type="InterPro" id="IPR050266">
    <property type="entry name" value="AB_hydrolase_sf"/>
</dbReference>
<dbReference type="PANTHER" id="PTHR43798:SF33">
    <property type="entry name" value="HYDROLASE, PUTATIVE (AFU_ORTHOLOGUE AFUA_2G14860)-RELATED"/>
    <property type="match status" value="1"/>
</dbReference>
<proteinExistence type="predicted"/>
<accession>A0ABW2HJY5</accession>
<name>A0ABW2HJY5_9ACTN</name>
<comment type="caution">
    <text evidence="2">The sequence shown here is derived from an EMBL/GenBank/DDBJ whole genome shotgun (WGS) entry which is preliminary data.</text>
</comment>
<dbReference type="InterPro" id="IPR000639">
    <property type="entry name" value="Epox_hydrolase-like"/>
</dbReference>
<organism evidence="2 3">
    <name type="scientific">Paractinoplanes rhizophilus</name>
    <dbReference type="NCBI Taxonomy" id="1416877"/>
    <lineage>
        <taxon>Bacteria</taxon>
        <taxon>Bacillati</taxon>
        <taxon>Actinomycetota</taxon>
        <taxon>Actinomycetes</taxon>
        <taxon>Micromonosporales</taxon>
        <taxon>Micromonosporaceae</taxon>
        <taxon>Paractinoplanes</taxon>
    </lineage>
</organism>
<dbReference type="PRINTS" id="PR00412">
    <property type="entry name" value="EPOXHYDRLASE"/>
</dbReference>
<evidence type="ECO:0000313" key="2">
    <source>
        <dbReference type="EMBL" id="MFC7273552.1"/>
    </source>
</evidence>
<dbReference type="PRINTS" id="PR00111">
    <property type="entry name" value="ABHYDROLASE"/>
</dbReference>
<dbReference type="Pfam" id="PF00561">
    <property type="entry name" value="Abhydrolase_1"/>
    <property type="match status" value="1"/>
</dbReference>
<dbReference type="GO" id="GO:0016787">
    <property type="term" value="F:hydrolase activity"/>
    <property type="evidence" value="ECO:0007669"/>
    <property type="project" value="UniProtKB-KW"/>
</dbReference>
<dbReference type="Gene3D" id="3.40.50.1820">
    <property type="entry name" value="alpha/beta hydrolase"/>
    <property type="match status" value="1"/>
</dbReference>
<gene>
    <name evidence="2" type="ORF">ACFQS1_06140</name>
</gene>
<dbReference type="PANTHER" id="PTHR43798">
    <property type="entry name" value="MONOACYLGLYCEROL LIPASE"/>
    <property type="match status" value="1"/>
</dbReference>
<dbReference type="InterPro" id="IPR029058">
    <property type="entry name" value="AB_hydrolase_fold"/>
</dbReference>
<keyword evidence="2" id="KW-0378">Hydrolase</keyword>
<reference evidence="3" key="1">
    <citation type="journal article" date="2019" name="Int. J. Syst. Evol. Microbiol.">
        <title>The Global Catalogue of Microorganisms (GCM) 10K type strain sequencing project: providing services to taxonomists for standard genome sequencing and annotation.</title>
        <authorList>
            <consortium name="The Broad Institute Genomics Platform"/>
            <consortium name="The Broad Institute Genome Sequencing Center for Infectious Disease"/>
            <person name="Wu L."/>
            <person name="Ma J."/>
        </authorList>
    </citation>
    <scope>NUCLEOTIDE SEQUENCE [LARGE SCALE GENOMIC DNA]</scope>
    <source>
        <strain evidence="3">XZYJT-10</strain>
    </source>
</reference>
<protein>
    <submittedName>
        <fullName evidence="2">Alpha/beta fold hydrolase</fullName>
    </submittedName>
</protein>